<dbReference type="Proteomes" id="UP000250572">
    <property type="component" value="Unassembled WGS sequence"/>
</dbReference>
<proteinExistence type="predicted"/>
<protein>
    <submittedName>
        <fullName evidence="1">Uncharacterized protein</fullName>
    </submittedName>
</protein>
<gene>
    <name evidence="1" type="ORF">CCH79_00019781</name>
</gene>
<evidence type="ECO:0000313" key="2">
    <source>
        <dbReference type="Proteomes" id="UP000250572"/>
    </source>
</evidence>
<evidence type="ECO:0000313" key="1">
    <source>
        <dbReference type="EMBL" id="PWA20722.1"/>
    </source>
</evidence>
<name>A0A315VBX8_GAMAF</name>
<comment type="caution">
    <text evidence="1">The sequence shown here is derived from an EMBL/GenBank/DDBJ whole genome shotgun (WGS) entry which is preliminary data.</text>
</comment>
<sequence length="60" mass="7147">MMNNMVNKVKLYKRRLRTSTGIRNWNQVQNQNQNQNQLFDVAAASCRLQRKLPDFLSFCD</sequence>
<dbReference type="EMBL" id="NHOQ01001934">
    <property type="protein sequence ID" value="PWA20722.1"/>
    <property type="molecule type" value="Genomic_DNA"/>
</dbReference>
<reference evidence="1 2" key="1">
    <citation type="journal article" date="2018" name="G3 (Bethesda)">
        <title>A High-Quality Reference Genome for the Invasive Mosquitofish Gambusia affinis Using a Chicago Library.</title>
        <authorList>
            <person name="Hoffberg S.L."/>
            <person name="Troendle N.J."/>
            <person name="Glenn T.C."/>
            <person name="Mahmud O."/>
            <person name="Louha S."/>
            <person name="Chalopin D."/>
            <person name="Bennetzen J.L."/>
            <person name="Mauricio R."/>
        </authorList>
    </citation>
    <scope>NUCLEOTIDE SEQUENCE [LARGE SCALE GENOMIC DNA]</scope>
    <source>
        <strain evidence="1">NE01/NJP1002.9</strain>
        <tissue evidence="1">Muscle</tissue>
    </source>
</reference>
<accession>A0A315VBX8</accession>
<organism evidence="1 2">
    <name type="scientific">Gambusia affinis</name>
    <name type="common">Western mosquitofish</name>
    <name type="synonym">Heterandria affinis</name>
    <dbReference type="NCBI Taxonomy" id="33528"/>
    <lineage>
        <taxon>Eukaryota</taxon>
        <taxon>Metazoa</taxon>
        <taxon>Chordata</taxon>
        <taxon>Craniata</taxon>
        <taxon>Vertebrata</taxon>
        <taxon>Euteleostomi</taxon>
        <taxon>Actinopterygii</taxon>
        <taxon>Neopterygii</taxon>
        <taxon>Teleostei</taxon>
        <taxon>Neoteleostei</taxon>
        <taxon>Acanthomorphata</taxon>
        <taxon>Ovalentaria</taxon>
        <taxon>Atherinomorphae</taxon>
        <taxon>Cyprinodontiformes</taxon>
        <taxon>Poeciliidae</taxon>
        <taxon>Poeciliinae</taxon>
        <taxon>Gambusia</taxon>
    </lineage>
</organism>
<keyword evidence="2" id="KW-1185">Reference proteome</keyword>
<dbReference type="AlphaFoldDB" id="A0A315VBX8"/>